<dbReference type="Pfam" id="PF24758">
    <property type="entry name" value="LRR_At5g56370"/>
    <property type="match status" value="1"/>
</dbReference>
<dbReference type="CDD" id="cd22160">
    <property type="entry name" value="F-box_AtFBL13-like"/>
    <property type="match status" value="1"/>
</dbReference>
<dbReference type="Gene3D" id="3.80.10.10">
    <property type="entry name" value="Ribonuclease Inhibitor"/>
    <property type="match status" value="1"/>
</dbReference>
<proteinExistence type="predicted"/>
<evidence type="ECO:0000259" key="1">
    <source>
        <dbReference type="PROSITE" id="PS50181"/>
    </source>
</evidence>
<dbReference type="SUPFAM" id="SSF52047">
    <property type="entry name" value="RNI-like"/>
    <property type="match status" value="1"/>
</dbReference>
<dbReference type="PANTHER" id="PTHR34223">
    <property type="entry name" value="OS11G0201299 PROTEIN"/>
    <property type="match status" value="1"/>
</dbReference>
<organism evidence="2 3">
    <name type="scientific">Rhynchospora tenuis</name>
    <dbReference type="NCBI Taxonomy" id="198213"/>
    <lineage>
        <taxon>Eukaryota</taxon>
        <taxon>Viridiplantae</taxon>
        <taxon>Streptophyta</taxon>
        <taxon>Embryophyta</taxon>
        <taxon>Tracheophyta</taxon>
        <taxon>Spermatophyta</taxon>
        <taxon>Magnoliopsida</taxon>
        <taxon>Liliopsida</taxon>
        <taxon>Poales</taxon>
        <taxon>Cyperaceae</taxon>
        <taxon>Cyperoideae</taxon>
        <taxon>Rhynchosporeae</taxon>
        <taxon>Rhynchospora</taxon>
    </lineage>
</organism>
<dbReference type="InterPro" id="IPR036047">
    <property type="entry name" value="F-box-like_dom_sf"/>
</dbReference>
<gene>
    <name evidence="2" type="ORF">LUZ61_016175</name>
</gene>
<dbReference type="AlphaFoldDB" id="A0AAD5Z522"/>
<dbReference type="Proteomes" id="UP001210211">
    <property type="component" value="Unassembled WGS sequence"/>
</dbReference>
<dbReference type="InterPro" id="IPR053197">
    <property type="entry name" value="F-box_SCFL_complex_component"/>
</dbReference>
<dbReference type="InterPro" id="IPR001810">
    <property type="entry name" value="F-box_dom"/>
</dbReference>
<dbReference type="SMART" id="SM00256">
    <property type="entry name" value="FBOX"/>
    <property type="match status" value="1"/>
</dbReference>
<dbReference type="InterPro" id="IPR055411">
    <property type="entry name" value="LRR_FXL15/At3g58940/PEG3-like"/>
</dbReference>
<dbReference type="Gene3D" id="1.20.1280.50">
    <property type="match status" value="1"/>
</dbReference>
<reference evidence="2 3" key="1">
    <citation type="journal article" date="2022" name="Cell">
        <title>Repeat-based holocentromeres influence genome architecture and karyotype evolution.</title>
        <authorList>
            <person name="Hofstatter P.G."/>
            <person name="Thangavel G."/>
            <person name="Lux T."/>
            <person name="Neumann P."/>
            <person name="Vondrak T."/>
            <person name="Novak P."/>
            <person name="Zhang M."/>
            <person name="Costa L."/>
            <person name="Castellani M."/>
            <person name="Scott A."/>
            <person name="Toegelov H."/>
            <person name="Fuchs J."/>
            <person name="Mata-Sucre Y."/>
            <person name="Dias Y."/>
            <person name="Vanzela A.L.L."/>
            <person name="Huettel B."/>
            <person name="Almeida C.C.S."/>
            <person name="Simkova H."/>
            <person name="Souza G."/>
            <person name="Pedrosa-Harand A."/>
            <person name="Macas J."/>
            <person name="Mayer K.F.X."/>
            <person name="Houben A."/>
            <person name="Marques A."/>
        </authorList>
    </citation>
    <scope>NUCLEOTIDE SEQUENCE [LARGE SCALE GENOMIC DNA]</scope>
    <source>
        <strain evidence="2">RhyTen1mFocal</strain>
    </source>
</reference>
<dbReference type="InterPro" id="IPR053781">
    <property type="entry name" value="F-box_AtFBL13-like"/>
</dbReference>
<name>A0AAD5Z522_9POAL</name>
<protein>
    <recommendedName>
        <fullName evidence="1">F-box domain-containing protein</fullName>
    </recommendedName>
</protein>
<keyword evidence="3" id="KW-1185">Reference proteome</keyword>
<dbReference type="EMBL" id="JAMRDG010000002">
    <property type="protein sequence ID" value="KAJ3687011.1"/>
    <property type="molecule type" value="Genomic_DNA"/>
</dbReference>
<dbReference type="InterPro" id="IPR032675">
    <property type="entry name" value="LRR_dom_sf"/>
</dbReference>
<evidence type="ECO:0000313" key="3">
    <source>
        <dbReference type="Proteomes" id="UP001210211"/>
    </source>
</evidence>
<feature type="domain" description="F-box" evidence="1">
    <location>
        <begin position="16"/>
        <end position="52"/>
    </location>
</feature>
<dbReference type="PANTHER" id="PTHR34223:SF51">
    <property type="entry name" value="OS06G0556300 PROTEIN"/>
    <property type="match status" value="1"/>
</dbReference>
<comment type="caution">
    <text evidence="2">The sequence shown here is derived from an EMBL/GenBank/DDBJ whole genome shotgun (WGS) entry which is preliminary data.</text>
</comment>
<accession>A0AAD5Z522</accession>
<dbReference type="PROSITE" id="PS50181">
    <property type="entry name" value="FBOX"/>
    <property type="match status" value="1"/>
</dbReference>
<sequence length="440" mass="50355">MKLGTNPGKPKSMDSVDRISDLPDDILAHILSFLSIKEAVHTCVLSKRWRNIWCYMPVLEFDFKKFYQDQKAASYGEVLQRCEVKFVPFVKGVLQNQEACLDKFKLQWYMPCTFHTTKSVVEVILDVIKFKPRVFSVNFCRCYIQDFDLYPIFTCASLEDVTLELTGDFKAPNSVNLPNLKRLKISLEKIDDDIINNIFLGCPIIQEMSLFESHLCTSRISSNRLKKLVVDNCYIDEEQWLEISTPSLLHLEIAYKSGLHSISSENLTSLTNACIDLQLPRGSKQATADDLTVLNCLSNVTSLALRIQESKESVVKINEKMKGDNSNHPFFPKLKSLRVEWCMDYFGFDLIAFFLQHSAKLQKLTIELHDYIKSVTKEGSSLEEPKDVLLQREHLETVMIVRSKLEESKKIGNQLVSSLNAHVNTIGEIITKIEPSILRL</sequence>
<dbReference type="Pfam" id="PF00646">
    <property type="entry name" value="F-box"/>
    <property type="match status" value="1"/>
</dbReference>
<dbReference type="SUPFAM" id="SSF81383">
    <property type="entry name" value="F-box domain"/>
    <property type="match status" value="1"/>
</dbReference>
<evidence type="ECO:0000313" key="2">
    <source>
        <dbReference type="EMBL" id="KAJ3687011.1"/>
    </source>
</evidence>